<comment type="caution">
    <text evidence="1">The sequence shown here is derived from an EMBL/GenBank/DDBJ whole genome shotgun (WGS) entry which is preliminary data.</text>
</comment>
<name>A0A9X2B843_9SPHI</name>
<proteinExistence type="predicted"/>
<evidence type="ECO:0008006" key="3">
    <source>
        <dbReference type="Google" id="ProtNLM"/>
    </source>
</evidence>
<sequence>MKLILTLMLTLSLAKPAYCQPKNNLEGFILKNYKPTKEQLASCEWQFALIKLHIDRQGKIVDYESVNGVPDEVMNAFKFLLGYKVLRSEPANSKLLFYFSVNNTETCNPKPGDNQHLPNDALDEISRRINSEREKDKKMAVYPWPIIFKIFKQIQ</sequence>
<dbReference type="Proteomes" id="UP001139450">
    <property type="component" value="Unassembled WGS sequence"/>
</dbReference>
<organism evidence="1 2">
    <name type="scientific">Mucilaginibacter straminoryzae</name>
    <dbReference type="NCBI Taxonomy" id="2932774"/>
    <lineage>
        <taxon>Bacteria</taxon>
        <taxon>Pseudomonadati</taxon>
        <taxon>Bacteroidota</taxon>
        <taxon>Sphingobacteriia</taxon>
        <taxon>Sphingobacteriales</taxon>
        <taxon>Sphingobacteriaceae</taxon>
        <taxon>Mucilaginibacter</taxon>
    </lineage>
</organism>
<gene>
    <name evidence="1" type="ORF">MUY27_05910</name>
</gene>
<reference evidence="1" key="1">
    <citation type="submission" date="2022-04" db="EMBL/GenBank/DDBJ databases">
        <title>Mucilaginibacter sp. RS28 isolated from freshwater.</title>
        <authorList>
            <person name="Ko S.-R."/>
        </authorList>
    </citation>
    <scope>NUCLEOTIDE SEQUENCE</scope>
    <source>
        <strain evidence="1">RS28</strain>
    </source>
</reference>
<evidence type="ECO:0000313" key="1">
    <source>
        <dbReference type="EMBL" id="MCJ8209234.1"/>
    </source>
</evidence>
<keyword evidence="2" id="KW-1185">Reference proteome</keyword>
<dbReference type="AlphaFoldDB" id="A0A9X2B843"/>
<evidence type="ECO:0000313" key="2">
    <source>
        <dbReference type="Proteomes" id="UP001139450"/>
    </source>
</evidence>
<accession>A0A9X2B843</accession>
<protein>
    <recommendedName>
        <fullName evidence="3">TonB C-terminal domain-containing protein</fullName>
    </recommendedName>
</protein>
<dbReference type="EMBL" id="JALJEJ010000002">
    <property type="protein sequence ID" value="MCJ8209234.1"/>
    <property type="molecule type" value="Genomic_DNA"/>
</dbReference>
<dbReference type="RefSeq" id="WP_245129063.1">
    <property type="nucleotide sequence ID" value="NZ_JALJEJ010000002.1"/>
</dbReference>